<protein>
    <recommendedName>
        <fullName evidence="3">Dynactin subunit 1</fullName>
    </recommendedName>
    <alternativeName>
        <fullName evidence="10">150 kDa dynein-associated polypeptide</fullName>
    </alternativeName>
    <alternativeName>
        <fullName evidence="11">DAP-150</fullName>
    </alternativeName>
    <alternativeName>
        <fullName evidence="9">p150-glued</fullName>
    </alternativeName>
</protein>
<keyword evidence="8" id="KW-0206">Cytoskeleton</keyword>
<dbReference type="PROSITE" id="PS00845">
    <property type="entry name" value="CAP_GLY_1"/>
    <property type="match status" value="1"/>
</dbReference>
<evidence type="ECO:0000256" key="13">
    <source>
        <dbReference type="SAM" id="MobiDB-lite"/>
    </source>
</evidence>
<dbReference type="InterPro" id="IPR036859">
    <property type="entry name" value="CAP-Gly_dom_sf"/>
</dbReference>
<evidence type="ECO:0000256" key="7">
    <source>
        <dbReference type="ARBA" id="ARBA00023054"/>
    </source>
</evidence>
<feature type="region of interest" description="Disordered" evidence="13">
    <location>
        <begin position="149"/>
        <end position="181"/>
    </location>
</feature>
<dbReference type="GO" id="GO:0008017">
    <property type="term" value="F:microtubule binding"/>
    <property type="evidence" value="ECO:0007669"/>
    <property type="project" value="UniProtKB-ARBA"/>
</dbReference>
<dbReference type="GO" id="GO:0005874">
    <property type="term" value="C:microtubule"/>
    <property type="evidence" value="ECO:0007669"/>
    <property type="project" value="UniProtKB-KW"/>
</dbReference>
<comment type="similarity">
    <text evidence="2">Belongs to the dynactin 150 kDa subunit family.</text>
</comment>
<dbReference type="GO" id="GO:0005938">
    <property type="term" value="C:cell cortex"/>
    <property type="evidence" value="ECO:0007669"/>
    <property type="project" value="UniProtKB-SubCell"/>
</dbReference>
<feature type="compositionally biased region" description="Basic and acidic residues" evidence="13">
    <location>
        <begin position="537"/>
        <end position="560"/>
    </location>
</feature>
<feature type="compositionally biased region" description="Polar residues" evidence="13">
    <location>
        <begin position="1059"/>
        <end position="1071"/>
    </location>
</feature>
<keyword evidence="5" id="KW-0493">Microtubule</keyword>
<evidence type="ECO:0000256" key="8">
    <source>
        <dbReference type="ARBA" id="ARBA00023212"/>
    </source>
</evidence>
<evidence type="ECO:0000256" key="2">
    <source>
        <dbReference type="ARBA" id="ARBA00011010"/>
    </source>
</evidence>
<evidence type="ECO:0000256" key="5">
    <source>
        <dbReference type="ARBA" id="ARBA00022701"/>
    </source>
</evidence>
<dbReference type="InterPro" id="IPR028042">
    <property type="entry name" value="DUF4639"/>
</dbReference>
<evidence type="ECO:0000256" key="11">
    <source>
        <dbReference type="ARBA" id="ARBA00082301"/>
    </source>
</evidence>
<comment type="subcellular location">
    <subcellularLocation>
        <location evidence="1">Cytoplasm</location>
        <location evidence="1">Cytoskeleton</location>
    </subcellularLocation>
</comment>
<proteinExistence type="inferred from homology"/>
<organism evidence="15 16">
    <name type="scientific">Marmota monax</name>
    <name type="common">Woodchuck</name>
    <dbReference type="NCBI Taxonomy" id="9995"/>
    <lineage>
        <taxon>Eukaryota</taxon>
        <taxon>Metazoa</taxon>
        <taxon>Chordata</taxon>
        <taxon>Craniata</taxon>
        <taxon>Vertebrata</taxon>
        <taxon>Euteleostomi</taxon>
        <taxon>Mammalia</taxon>
        <taxon>Eutheria</taxon>
        <taxon>Euarchontoglires</taxon>
        <taxon>Glires</taxon>
        <taxon>Rodentia</taxon>
        <taxon>Sciuromorpha</taxon>
        <taxon>Sciuridae</taxon>
        <taxon>Xerinae</taxon>
        <taxon>Marmotini</taxon>
        <taxon>Marmota</taxon>
    </lineage>
</organism>
<dbReference type="PANTHER" id="PTHR34438">
    <property type="entry name" value="SI:DKEY-97L20.6"/>
    <property type="match status" value="1"/>
</dbReference>
<dbReference type="InterPro" id="IPR022157">
    <property type="entry name" value="Dynactin"/>
</dbReference>
<dbReference type="SUPFAM" id="SSF74924">
    <property type="entry name" value="Cap-Gly domain"/>
    <property type="match status" value="1"/>
</dbReference>
<feature type="region of interest" description="Disordered" evidence="13">
    <location>
        <begin position="834"/>
        <end position="863"/>
    </location>
</feature>
<feature type="compositionally biased region" description="Low complexity" evidence="13">
    <location>
        <begin position="1098"/>
        <end position="1149"/>
    </location>
</feature>
<dbReference type="GO" id="GO:0030286">
    <property type="term" value="C:dynein complex"/>
    <property type="evidence" value="ECO:0007669"/>
    <property type="project" value="UniProtKB-KW"/>
</dbReference>
<feature type="region of interest" description="Disordered" evidence="13">
    <location>
        <begin position="699"/>
        <end position="731"/>
    </location>
</feature>
<evidence type="ECO:0000256" key="12">
    <source>
        <dbReference type="SAM" id="Coils"/>
    </source>
</evidence>
<evidence type="ECO:0000259" key="14">
    <source>
        <dbReference type="PROSITE" id="PS50245"/>
    </source>
</evidence>
<evidence type="ECO:0000256" key="3">
    <source>
        <dbReference type="ARBA" id="ARBA00016574"/>
    </source>
</evidence>
<evidence type="ECO:0000313" key="16">
    <source>
        <dbReference type="Proteomes" id="UP000335636"/>
    </source>
</evidence>
<dbReference type="FunFam" id="2.30.30.190:FF:000003">
    <property type="entry name" value="dynactin subunit 1 isoform X1"/>
    <property type="match status" value="1"/>
</dbReference>
<feature type="region of interest" description="Disordered" evidence="13">
    <location>
        <begin position="1057"/>
        <end position="1165"/>
    </location>
</feature>
<evidence type="ECO:0000256" key="9">
    <source>
        <dbReference type="ARBA" id="ARBA00076342"/>
    </source>
</evidence>
<keyword evidence="6" id="KW-0243">Dynein</keyword>
<feature type="domain" description="CAP-Gly" evidence="14">
    <location>
        <begin position="1005"/>
        <end position="1047"/>
    </location>
</feature>
<dbReference type="Gene3D" id="2.30.30.190">
    <property type="entry name" value="CAP Gly-rich-like domain"/>
    <property type="match status" value="1"/>
</dbReference>
<dbReference type="PANTHER" id="PTHR34438:SF1">
    <property type="entry name" value="CHROMOSOME 2 OPEN READING FRAME 81"/>
    <property type="match status" value="1"/>
</dbReference>
<accession>A0A5E4AKX9</accession>
<feature type="region of interest" description="Disordered" evidence="13">
    <location>
        <begin position="533"/>
        <end position="564"/>
    </location>
</feature>
<dbReference type="Pfam" id="PF01302">
    <property type="entry name" value="CAP_GLY"/>
    <property type="match status" value="1"/>
</dbReference>
<evidence type="ECO:0000313" key="15">
    <source>
        <dbReference type="EMBL" id="VTJ57610.1"/>
    </source>
</evidence>
<feature type="region of interest" description="Disordered" evidence="13">
    <location>
        <begin position="284"/>
        <end position="313"/>
    </location>
</feature>
<sequence>MTRSKAEKARPPTVTVPQVEIVPGRLNEAEWIALTAIEEGEDVVGDILADLLARVMDSAFQVYLTQQCIPFTISQAREAMLQIIEWRFLARDEGESAVAEDPTWGEDEEPLACTTDAWAQGSVPVLHTPASEVLEENCQVEDLENLDRIPLRRSGPGRASQELTESRERSLSVTLGPQPNPELFLEAELGDTLEEPDRGARSHSSLVGFLNGSVQPSLEVELAESPRPFPELSRVALPRASVESQSPQHLRGPLSLEDFYSCVPQPDAAGDQLKRKTQAMSPNASGMLVPFSSKGDTSALSATVSSQSQQPVYLDSRRGTLQSRVDRKAAEVRLDPARLPRHWVRPLAEVLVPDSKVHPLEAYRKRQQGKIQAQVGLQTPGPQVPASLAAFFPLQPDIPFRAVGPEPRLQLPTLNLGPPSLSFGSKLPFPSPGIHFLGTHPAVVEAAHRSSPSVWPRAKWPSGWEREAELLGNLWAGRTRVPPQGLGLAEKDGQASGWPQTMPQVLEATSQVFWRPVLVPEAVKLAPGVSMWNRSTQRQERQERQARDRGMTRSKAEKARPPTVTVPQVEIVPGRLNEAEWIALTAIEEGEDVVGDILADLLARVMDSAFQVYLTQQCIPFTISQAREAMLQIIEWRFLARDEGESAVAEDPTWGEDEEPLACTTDAWAQGSVPVLHTPASEVLEENCQVEDLENLDRIPLRRSGPGRASQELTESRERSLSVTLGPQPNPELFLEAELGDTLEEPDRGARSHSSLVGFLNGSVQPSLEVELAESPRPFPELSRVALPRASVESQSPQHLRGPLSLEDFYSCVPQPDAAGDQLKRKTQAMSPNASGMLVPFSSKGDTSALSATVSSQSQQPVYLDSRRGTLQSRVDRKAAEVRLDPARLPRHWVRPLAEVLVPDSKVHPLEAYQRPWVSGTRGSEVSLGGRAARREAHEGGAAGRGSPGLGRRSPVGPEEGAEPLTGQTPSGSRMSAEASARPLRVGSRVEVIGKGHRGTVAYVGATLFATGKWVGVILDEAKGKNDGTVQGRKYFTCDEGHGIFVRQSQIQVFEDGADTTSPETPDSSASKVLKREGAETAAKTSKLTTTRRPKPTRPASTGVAGASSSLGPSGSASAGELSSSEPSTPAQTPLAAPIIPTPALTSPGAAPPLPSPSKEEEGLRAQVRDLEEKLETLRLKRAEDKAKLKELEKHKIQLEQVQEWKSKMQEQQADLQRRLKEARKEAKEALEAKERYMEEMADTADAIEMATLDKEMAEERAESLQQEVEALKERVDELTTDLEILKAEIEEKGSDGAASSYQLKQLEEQNARLKDALVRMRDLSSSEKQEHVKLQKLMEKKNQELEIVRQQRERLQEELSQAESTIDELKEQVDAALGAEEMVEMLTDRNLNLEEKVRELRETVGDLEAMNEMNDELQENARETELELREQLDMAGARVREAQKRVEAAQETVADYQQTIKKYRQLTAHLQDVNRELTNQQEASVERQQQPPPETFDFKIKFAETKAHAKAIEMELRQMEVAQANRHMSLLTAFMPDSFLRPGGDHDCVLVLLLMPRLICKAELIRKQAQEKFELSENCSERPGLRGAAGEQLSFAAGLVYSLSLLQATLHRYEHALSQCNVDVYKKVGSLYPEMSAHERSLDFLIELLHKDQLDETVNVEPLTKAIKYYQHLYSIHLAEQPEESTMQLADHIKFTQSALDCMSVEVGRLRAFLQCGQEATDIALLLRDLETSCSDIRQFCKKIRRRMPGTDAPGIPAALAFGPQVSDTLLDCRKHLTWVVAVLQEVAAAAAQLIAPLAENEGLPVAALEELAFKASEQIYGSPSSSPYECLRQSCNILISTMNKLATAMQEGEYDAERPPSKPPPVELRAAALRAEITDAEGLGLKLEDRETVIKELKKSLKIKGEELSEANVRLSLLEKKLDSAAKDADERIEKVQTRLEETQALLRKKEKEFEETMDALQADIDQLEAEKAELKQRLNSQSKRTIEGLRGPPPSGIATLVSGIAGGVVPGQAPGSLPGPGLVKDSPLLLQQISAMRLHISQLQHENSILKGAQMKASLAALPPLHVAKLSLPPHEGPGGEIAAGALYRKTSQLLETLNQLSTRTHVVDITRTSPAAKSPSAQLMEQVAQLKSLSDTIEKLKDEVLKETVSQRPGATVPTDFATFPSTAFLRAKEEQQDDTVYMGKVTFSCAAGLGQRHRLVLTQEQLHQLHSRLIS</sequence>
<feature type="region of interest" description="Disordered" evidence="13">
    <location>
        <begin position="919"/>
        <end position="985"/>
    </location>
</feature>
<dbReference type="SMART" id="SM01052">
    <property type="entry name" value="CAP_GLY"/>
    <property type="match status" value="1"/>
</dbReference>
<dbReference type="EMBL" id="CABDUW010000084">
    <property type="protein sequence ID" value="VTJ57610.1"/>
    <property type="molecule type" value="Genomic_DNA"/>
</dbReference>
<dbReference type="PROSITE" id="PS50245">
    <property type="entry name" value="CAP_GLY_2"/>
    <property type="match status" value="1"/>
</dbReference>
<evidence type="ECO:0000256" key="1">
    <source>
        <dbReference type="ARBA" id="ARBA00004245"/>
    </source>
</evidence>
<dbReference type="Proteomes" id="UP000335636">
    <property type="component" value="Unassembled WGS sequence"/>
</dbReference>
<keyword evidence="7 12" id="KW-0175">Coiled coil</keyword>
<dbReference type="Pfam" id="PF12455">
    <property type="entry name" value="Dynactin"/>
    <property type="match status" value="1"/>
</dbReference>
<evidence type="ECO:0000256" key="4">
    <source>
        <dbReference type="ARBA" id="ARBA00022490"/>
    </source>
</evidence>
<dbReference type="InterPro" id="IPR000938">
    <property type="entry name" value="CAP-Gly_domain"/>
</dbReference>
<dbReference type="Pfam" id="PF15479">
    <property type="entry name" value="DUF4639"/>
    <property type="match status" value="2"/>
</dbReference>
<keyword evidence="4" id="KW-0963">Cytoplasm</keyword>
<comment type="caution">
    <text evidence="15">The sequence shown here is derived from an EMBL/GenBank/DDBJ whole genome shotgun (WGS) entry which is preliminary data.</text>
</comment>
<feature type="coiled-coil region" evidence="12">
    <location>
        <begin position="1896"/>
        <end position="1987"/>
    </location>
</feature>
<name>A0A5E4AKX9_MARMO</name>
<feature type="compositionally biased region" description="Polar residues" evidence="13">
    <location>
        <begin position="844"/>
        <end position="861"/>
    </location>
</feature>
<evidence type="ECO:0000256" key="10">
    <source>
        <dbReference type="ARBA" id="ARBA00078411"/>
    </source>
</evidence>
<evidence type="ECO:0000256" key="6">
    <source>
        <dbReference type="ARBA" id="ARBA00023017"/>
    </source>
</evidence>
<gene>
    <name evidence="15" type="ORF">MONAX_5E038366</name>
</gene>
<reference evidence="15" key="1">
    <citation type="submission" date="2019-04" db="EMBL/GenBank/DDBJ databases">
        <authorList>
            <person name="Alioto T."/>
            <person name="Alioto T."/>
        </authorList>
    </citation>
    <scope>NUCLEOTIDE SEQUENCE [LARGE SCALE GENOMIC DNA]</scope>
</reference>
<feature type="compositionally biased region" description="Polar residues" evidence="13">
    <location>
        <begin position="294"/>
        <end position="311"/>
    </location>
</feature>
<keyword evidence="16" id="KW-1185">Reference proteome</keyword>